<dbReference type="EMBL" id="JBGFUD010004617">
    <property type="protein sequence ID" value="MFH4979776.1"/>
    <property type="molecule type" value="Genomic_DNA"/>
</dbReference>
<accession>A0ABD6EJ52</accession>
<organism evidence="2 3">
    <name type="scientific">Gnathostoma spinigerum</name>
    <dbReference type="NCBI Taxonomy" id="75299"/>
    <lineage>
        <taxon>Eukaryota</taxon>
        <taxon>Metazoa</taxon>
        <taxon>Ecdysozoa</taxon>
        <taxon>Nematoda</taxon>
        <taxon>Chromadorea</taxon>
        <taxon>Rhabditida</taxon>
        <taxon>Spirurina</taxon>
        <taxon>Gnathostomatomorpha</taxon>
        <taxon>Gnathostomatoidea</taxon>
        <taxon>Gnathostomatidae</taxon>
        <taxon>Gnathostoma</taxon>
    </lineage>
</organism>
<name>A0ABD6EJ52_9BILA</name>
<feature type="domain" description="TGF-beta propeptide" evidence="1">
    <location>
        <begin position="18"/>
        <end position="167"/>
    </location>
</feature>
<proteinExistence type="predicted"/>
<dbReference type="Gene3D" id="2.60.120.970">
    <property type="match status" value="1"/>
</dbReference>
<comment type="caution">
    <text evidence="2">The sequence shown here is derived from an EMBL/GenBank/DDBJ whole genome shotgun (WGS) entry which is preliminary data.</text>
</comment>
<dbReference type="Proteomes" id="UP001608902">
    <property type="component" value="Unassembled WGS sequence"/>
</dbReference>
<keyword evidence="3" id="KW-1185">Reference proteome</keyword>
<dbReference type="AlphaFoldDB" id="A0ABD6EJ52"/>
<dbReference type="Pfam" id="PF00688">
    <property type="entry name" value="TGFb_propeptide"/>
    <property type="match status" value="1"/>
</dbReference>
<dbReference type="InterPro" id="IPR001111">
    <property type="entry name" value="TGF-b_propeptide"/>
</dbReference>
<sequence length="228" mass="26171">MRTSEAETIKTSAARDSRFSPADQDLIRQSFLRKFGMTEQPKQAFPALPLPSYIWNIYDKVRDGEEELVRHYYPHRISQDDLRTISLLYNLTVTVKNSSSERVVRADLKLKLSKGYSQRRVKVYDIDQRNSEIRRLIDSKLIQPPLHSDHQWVDMDVSEALMRKRLNPEMVELAVDISDGNLASEPSTSTHTVSSIPYSRAQAAALVVYIEGGEEDVKVWSILFSENL</sequence>
<gene>
    <name evidence="2" type="ORF">AB6A40_006485</name>
</gene>
<reference evidence="2 3" key="1">
    <citation type="submission" date="2024-08" db="EMBL/GenBank/DDBJ databases">
        <title>Gnathostoma spinigerum genome.</title>
        <authorList>
            <person name="Gonzalez-Bertolin B."/>
            <person name="Monzon S."/>
            <person name="Zaballos A."/>
            <person name="Jimenez P."/>
            <person name="Dekumyoy P."/>
            <person name="Varona S."/>
            <person name="Cuesta I."/>
            <person name="Sumanam S."/>
            <person name="Adisakwattana P."/>
            <person name="Gasser R.B."/>
            <person name="Hernandez-Gonzalez A."/>
            <person name="Young N.D."/>
            <person name="Perteguer M.J."/>
        </authorList>
    </citation>
    <scope>NUCLEOTIDE SEQUENCE [LARGE SCALE GENOMIC DNA]</scope>
    <source>
        <strain evidence="2">AL3</strain>
        <tissue evidence="2">Liver</tissue>
    </source>
</reference>
<protein>
    <recommendedName>
        <fullName evidence="1">TGF-beta propeptide domain-containing protein</fullName>
    </recommendedName>
</protein>
<evidence type="ECO:0000313" key="2">
    <source>
        <dbReference type="EMBL" id="MFH4979776.1"/>
    </source>
</evidence>
<evidence type="ECO:0000313" key="3">
    <source>
        <dbReference type="Proteomes" id="UP001608902"/>
    </source>
</evidence>
<evidence type="ECO:0000259" key="1">
    <source>
        <dbReference type="Pfam" id="PF00688"/>
    </source>
</evidence>